<dbReference type="AlphaFoldDB" id="A0AAD9Z7H9"/>
<evidence type="ECO:0000313" key="3">
    <source>
        <dbReference type="Proteomes" id="UP001276659"/>
    </source>
</evidence>
<feature type="compositionally biased region" description="Basic and acidic residues" evidence="1">
    <location>
        <begin position="93"/>
        <end position="112"/>
    </location>
</feature>
<sequence>MEFGIDDWDNESDRSQERYGIAEDIIKSLQLLPLPASRHLSRCYQGLLWVKPRYYLAACLTDGCDIEAEMVSILQPAVEMQGDAIAGFLQSAKEQEEEKDDGKERVWERAER</sequence>
<accession>A0AAD9Z7H9</accession>
<evidence type="ECO:0000313" key="2">
    <source>
        <dbReference type="EMBL" id="KAK3172356.1"/>
    </source>
</evidence>
<name>A0AAD9Z7H9_9LECA</name>
<evidence type="ECO:0000256" key="1">
    <source>
        <dbReference type="SAM" id="MobiDB-lite"/>
    </source>
</evidence>
<keyword evidence="3" id="KW-1185">Reference proteome</keyword>
<protein>
    <submittedName>
        <fullName evidence="2">Uncharacterized protein</fullName>
    </submittedName>
</protein>
<dbReference type="EMBL" id="JASNWA010000007">
    <property type="protein sequence ID" value="KAK3172356.1"/>
    <property type="molecule type" value="Genomic_DNA"/>
</dbReference>
<organism evidence="2 3">
    <name type="scientific">Lepraria neglecta</name>
    <dbReference type="NCBI Taxonomy" id="209136"/>
    <lineage>
        <taxon>Eukaryota</taxon>
        <taxon>Fungi</taxon>
        <taxon>Dikarya</taxon>
        <taxon>Ascomycota</taxon>
        <taxon>Pezizomycotina</taxon>
        <taxon>Lecanoromycetes</taxon>
        <taxon>OSLEUM clade</taxon>
        <taxon>Lecanoromycetidae</taxon>
        <taxon>Lecanorales</taxon>
        <taxon>Lecanorineae</taxon>
        <taxon>Stereocaulaceae</taxon>
        <taxon>Lepraria</taxon>
    </lineage>
</organism>
<proteinExistence type="predicted"/>
<feature type="region of interest" description="Disordered" evidence="1">
    <location>
        <begin position="90"/>
        <end position="112"/>
    </location>
</feature>
<reference evidence="2" key="1">
    <citation type="submission" date="2022-11" db="EMBL/GenBank/DDBJ databases">
        <title>Chromosomal genome sequence assembly and mating type (MAT) locus characterization of the leprose asexual lichenized fungus Lepraria neglecta (Nyl.) Erichsen.</title>
        <authorList>
            <person name="Allen J.L."/>
            <person name="Pfeffer B."/>
        </authorList>
    </citation>
    <scope>NUCLEOTIDE SEQUENCE</scope>
    <source>
        <strain evidence="2">Allen 5258</strain>
    </source>
</reference>
<comment type="caution">
    <text evidence="2">The sequence shown here is derived from an EMBL/GenBank/DDBJ whole genome shotgun (WGS) entry which is preliminary data.</text>
</comment>
<dbReference type="Proteomes" id="UP001276659">
    <property type="component" value="Unassembled WGS sequence"/>
</dbReference>
<gene>
    <name evidence="2" type="ORF">OEA41_005677</name>
</gene>